<organism evidence="1 2">
    <name type="scientific">Oceanobacillus profundus</name>
    <dbReference type="NCBI Taxonomy" id="372463"/>
    <lineage>
        <taxon>Bacteria</taxon>
        <taxon>Bacillati</taxon>
        <taxon>Bacillota</taxon>
        <taxon>Bacilli</taxon>
        <taxon>Bacillales</taxon>
        <taxon>Bacillaceae</taxon>
        <taxon>Oceanobacillus</taxon>
    </lineage>
</organism>
<keyword evidence="2" id="KW-1185">Reference proteome</keyword>
<dbReference type="AlphaFoldDB" id="A0A417YN67"/>
<dbReference type="Pfam" id="PF12686">
    <property type="entry name" value="DUF3800"/>
    <property type="match status" value="1"/>
</dbReference>
<dbReference type="OrthoDB" id="8558788at2"/>
<dbReference type="RefSeq" id="WP_118888263.1">
    <property type="nucleotide sequence ID" value="NZ_PHUT01000001.1"/>
</dbReference>
<sequence length="397" mass="46474">MSKKDIEILNQIESELNDEEENITGDDEETSEKKAAKKRKADALWKAVQMGENKHLTTRVANILNRYPETRNSDITLQIKYWQVYDQLTSNFLDLTRLYKLERLTSISRARAKIQNEYKLFIADSEVRRKRRTLEEDEKEAQLLDKPSYGTINVFADETGKTEKFVIVAGVWSLSEQLASKVYRDFIQWSRRKEEQGIKLPEEFHFKNLNNKNNQELELYKEFFNLIISNGEMISFKGVAVNKSKINRISITDLVIKLYYQFIRLGINHEINSNRVQLPKKINLTKDEEEGESALVLETVKQNLADNFKIHHDDNLIMDQLISMPSHKHIFLQFADLFVAALNRKYNNPGNNNKDRLAEYILETVQLKEVKFSASQVELDEEKNTEDIDHSVLFIFD</sequence>
<protein>
    <submittedName>
        <fullName evidence="1">DUF3800 domain-containing protein</fullName>
    </submittedName>
</protein>
<gene>
    <name evidence="1" type="ORF">D1B32_00025</name>
</gene>
<proteinExistence type="predicted"/>
<reference evidence="1 2" key="1">
    <citation type="journal article" date="2007" name="Int. J. Syst. Evol. Microbiol.">
        <title>Oceanobacillus profundus sp. nov., isolated from a deep-sea sediment core.</title>
        <authorList>
            <person name="Kim Y.G."/>
            <person name="Choi D.H."/>
            <person name="Hyun S."/>
            <person name="Cho B.C."/>
        </authorList>
    </citation>
    <scope>NUCLEOTIDE SEQUENCE [LARGE SCALE GENOMIC DNA]</scope>
    <source>
        <strain evidence="1 2">DSM 18246</strain>
    </source>
</reference>
<dbReference type="Proteomes" id="UP000285456">
    <property type="component" value="Unassembled WGS sequence"/>
</dbReference>
<dbReference type="EMBL" id="QWEH01000001">
    <property type="protein sequence ID" value="RHW35048.1"/>
    <property type="molecule type" value="Genomic_DNA"/>
</dbReference>
<accession>A0A417YN67</accession>
<evidence type="ECO:0000313" key="2">
    <source>
        <dbReference type="Proteomes" id="UP000285456"/>
    </source>
</evidence>
<name>A0A417YN67_9BACI</name>
<dbReference type="InterPro" id="IPR024524">
    <property type="entry name" value="DUF3800"/>
</dbReference>
<comment type="caution">
    <text evidence="1">The sequence shown here is derived from an EMBL/GenBank/DDBJ whole genome shotgun (WGS) entry which is preliminary data.</text>
</comment>
<evidence type="ECO:0000313" key="1">
    <source>
        <dbReference type="EMBL" id="RHW35048.1"/>
    </source>
</evidence>